<gene>
    <name evidence="3" type="ORF">HND93_04235</name>
</gene>
<evidence type="ECO:0000313" key="4">
    <source>
        <dbReference type="Proteomes" id="UP000584642"/>
    </source>
</evidence>
<dbReference type="RefSeq" id="WP_180280607.1">
    <property type="nucleotide sequence ID" value="NZ_JABFDB010000001.1"/>
</dbReference>
<evidence type="ECO:0000259" key="2">
    <source>
        <dbReference type="Pfam" id="PF13441"/>
    </source>
</evidence>
<feature type="domain" description="YMGG-like Gly-zipper" evidence="2">
    <location>
        <begin position="58"/>
        <end position="99"/>
    </location>
</feature>
<evidence type="ECO:0000256" key="1">
    <source>
        <dbReference type="SAM" id="Coils"/>
    </source>
</evidence>
<accession>A0ABX2T4Z3</accession>
<comment type="caution">
    <text evidence="3">The sequence shown here is derived from an EMBL/GenBank/DDBJ whole genome shotgun (WGS) entry which is preliminary data.</text>
</comment>
<name>A0ABX2T4Z3_9PROT</name>
<dbReference type="InterPro" id="IPR027367">
    <property type="entry name" value="Gly-zipper_YMGG"/>
</dbReference>
<keyword evidence="1" id="KW-0175">Coiled coil</keyword>
<proteinExistence type="predicted"/>
<protein>
    <recommendedName>
        <fullName evidence="2">YMGG-like Gly-zipper domain-containing protein</fullName>
    </recommendedName>
</protein>
<keyword evidence="4" id="KW-1185">Reference proteome</keyword>
<reference evidence="3 4" key="1">
    <citation type="submission" date="2020-05" db="EMBL/GenBank/DDBJ databases">
        <title>Azospirillum oleiclasticum sp. nov, a nitrogen-fixing and heavy crude oil-emulsifying bacterium isolated from the crude oil of Yumen Oilfield.</title>
        <authorList>
            <person name="Wu D."/>
            <person name="Cai M."/>
            <person name="Zhang X."/>
        </authorList>
    </citation>
    <scope>NUCLEOTIDE SEQUENCE [LARGE SCALE GENOMIC DNA]</scope>
    <source>
        <strain evidence="3 4">ROY-1-1-2</strain>
    </source>
</reference>
<feature type="coiled-coil region" evidence="1">
    <location>
        <begin position="116"/>
        <end position="164"/>
    </location>
</feature>
<sequence>MFARVGKLSVVVLTVGSLALPGCVTTREDRIGANDGSDRCYAYRVALDSTGNYYAEDMLKGAAVGAVGGALVGGLAGGDLRGALIGAAVGAAVGAAGGYWNAKMQQGRDQAIVGTLADLQTENDNLKKTQAALDQLINCRRAEINTVKADYKAKRIAREEAEARMAVIRTQVKKDYEIASAINQNVTKRNEEYLFAADQVKPGSSQRIKTAAAATKKPTAPKPTKNTETAMLDQTMSNTVQKELINTQTQTVAGLEGEAVISG</sequence>
<dbReference type="Proteomes" id="UP000584642">
    <property type="component" value="Unassembled WGS sequence"/>
</dbReference>
<organism evidence="3 4">
    <name type="scientific">Azospirillum oleiclasticum</name>
    <dbReference type="NCBI Taxonomy" id="2735135"/>
    <lineage>
        <taxon>Bacteria</taxon>
        <taxon>Pseudomonadati</taxon>
        <taxon>Pseudomonadota</taxon>
        <taxon>Alphaproteobacteria</taxon>
        <taxon>Rhodospirillales</taxon>
        <taxon>Azospirillaceae</taxon>
        <taxon>Azospirillum</taxon>
    </lineage>
</organism>
<dbReference type="EMBL" id="JABFDB010000001">
    <property type="protein sequence ID" value="NYZ18910.1"/>
    <property type="molecule type" value="Genomic_DNA"/>
</dbReference>
<evidence type="ECO:0000313" key="3">
    <source>
        <dbReference type="EMBL" id="NYZ18910.1"/>
    </source>
</evidence>
<dbReference type="Pfam" id="PF13441">
    <property type="entry name" value="Gly-zipper_YMGG"/>
    <property type="match status" value="1"/>
</dbReference>